<gene>
    <name evidence="2" type="ORF">K504DRAFT_463360</name>
</gene>
<feature type="coiled-coil region" evidence="1">
    <location>
        <begin position="302"/>
        <end position="350"/>
    </location>
</feature>
<evidence type="ECO:0000256" key="1">
    <source>
        <dbReference type="SAM" id="Coils"/>
    </source>
</evidence>
<keyword evidence="1" id="KW-0175">Coiled coil</keyword>
<proteinExistence type="predicted"/>
<dbReference type="EMBL" id="MU005786">
    <property type="protein sequence ID" value="KAF2703632.1"/>
    <property type="molecule type" value="Genomic_DNA"/>
</dbReference>
<name>A0A6G1JTM3_9PLEO</name>
<dbReference type="AlphaFoldDB" id="A0A6G1JTM3"/>
<evidence type="ECO:0000313" key="2">
    <source>
        <dbReference type="EMBL" id="KAF2703632.1"/>
    </source>
</evidence>
<evidence type="ECO:0000313" key="3">
    <source>
        <dbReference type="Proteomes" id="UP000799428"/>
    </source>
</evidence>
<sequence length="377" mass="43382">MFLFPLTAEPLGQSLVECAAFVLAKLTGAYIFAFSLRKIAPLRLTAHFYPDPSPSNDARIDKPAATGEHPSMLRQTLGHVRSFSFDWLSKEYSNTKHFIKSQVAVLEELEQEERRRKVEAERTEFQELQENADKVKSELHRLQQQHRDEDALLNGVRGNLRNAIIGVRMLNRTMKNTNVRLKELYAKTEAKSAELQDLHDKISELDNEVQAKTEDMKAKTTELQNLQDQTQDKQRELNTIQETMQKAEQQLDDKQNLFNKKTVQLKQLEEAIHARRLKPTSYISQLSTVDFQAKLQEKTVQCNQTTATLGKAEKRIRELQDHTLVWQQRASQGESRVKELEKKVKAWEDLYAGQGVLPSFWKSARSSGRSSHQIGIQ</sequence>
<keyword evidence="3" id="KW-1185">Reference proteome</keyword>
<reference evidence="2" key="1">
    <citation type="journal article" date="2020" name="Stud. Mycol.">
        <title>101 Dothideomycetes genomes: a test case for predicting lifestyles and emergence of pathogens.</title>
        <authorList>
            <person name="Haridas S."/>
            <person name="Albert R."/>
            <person name="Binder M."/>
            <person name="Bloem J."/>
            <person name="Labutti K."/>
            <person name="Salamov A."/>
            <person name="Andreopoulos B."/>
            <person name="Baker S."/>
            <person name="Barry K."/>
            <person name="Bills G."/>
            <person name="Bluhm B."/>
            <person name="Cannon C."/>
            <person name="Castanera R."/>
            <person name="Culley D."/>
            <person name="Daum C."/>
            <person name="Ezra D."/>
            <person name="Gonzalez J."/>
            <person name="Henrissat B."/>
            <person name="Kuo A."/>
            <person name="Liang C."/>
            <person name="Lipzen A."/>
            <person name="Lutzoni F."/>
            <person name="Magnuson J."/>
            <person name="Mondo S."/>
            <person name="Nolan M."/>
            <person name="Ohm R."/>
            <person name="Pangilinan J."/>
            <person name="Park H.-J."/>
            <person name="Ramirez L."/>
            <person name="Alfaro M."/>
            <person name="Sun H."/>
            <person name="Tritt A."/>
            <person name="Yoshinaga Y."/>
            <person name="Zwiers L.-H."/>
            <person name="Turgeon B."/>
            <person name="Goodwin S."/>
            <person name="Spatafora J."/>
            <person name="Crous P."/>
            <person name="Grigoriev I."/>
        </authorList>
    </citation>
    <scope>NUCLEOTIDE SEQUENCE</scope>
    <source>
        <strain evidence="2">CBS 279.74</strain>
    </source>
</reference>
<accession>A0A6G1JTM3</accession>
<protein>
    <submittedName>
        <fullName evidence="2">Uncharacterized protein</fullName>
    </submittedName>
</protein>
<dbReference type="Proteomes" id="UP000799428">
    <property type="component" value="Unassembled WGS sequence"/>
</dbReference>
<feature type="coiled-coil region" evidence="1">
    <location>
        <begin position="103"/>
        <end position="271"/>
    </location>
</feature>
<organism evidence="2 3">
    <name type="scientific">Pleomassaria siparia CBS 279.74</name>
    <dbReference type="NCBI Taxonomy" id="1314801"/>
    <lineage>
        <taxon>Eukaryota</taxon>
        <taxon>Fungi</taxon>
        <taxon>Dikarya</taxon>
        <taxon>Ascomycota</taxon>
        <taxon>Pezizomycotina</taxon>
        <taxon>Dothideomycetes</taxon>
        <taxon>Pleosporomycetidae</taxon>
        <taxon>Pleosporales</taxon>
        <taxon>Pleomassariaceae</taxon>
        <taxon>Pleomassaria</taxon>
    </lineage>
</organism>